<dbReference type="PANTHER" id="PTHR30246">
    <property type="entry name" value="2-KETO-3-DEOXY-6-PHOSPHOGLUCONATE ALDOLASE"/>
    <property type="match status" value="1"/>
</dbReference>
<dbReference type="NCBIfam" id="NF004325">
    <property type="entry name" value="PRK05718.1"/>
    <property type="match status" value="1"/>
</dbReference>
<evidence type="ECO:0000256" key="6">
    <source>
        <dbReference type="ARBA" id="ARBA00023239"/>
    </source>
</evidence>
<name>A0A1G4TY32_9HYPH</name>
<dbReference type="CDD" id="cd00452">
    <property type="entry name" value="KDPG_aldolase"/>
    <property type="match status" value="1"/>
</dbReference>
<comment type="subunit">
    <text evidence="4">Homotrimer.</text>
</comment>
<organism evidence="9 10">
    <name type="scientific">Ancylobacter rudongensis</name>
    <dbReference type="NCBI Taxonomy" id="177413"/>
    <lineage>
        <taxon>Bacteria</taxon>
        <taxon>Pseudomonadati</taxon>
        <taxon>Pseudomonadota</taxon>
        <taxon>Alphaproteobacteria</taxon>
        <taxon>Hyphomicrobiales</taxon>
        <taxon>Xanthobacteraceae</taxon>
        <taxon>Ancylobacter</taxon>
    </lineage>
</organism>
<evidence type="ECO:0000256" key="8">
    <source>
        <dbReference type="ARBA" id="ARBA00023277"/>
    </source>
</evidence>
<dbReference type="InterPro" id="IPR013785">
    <property type="entry name" value="Aldolase_TIM"/>
</dbReference>
<dbReference type="PROSITE" id="PS00160">
    <property type="entry name" value="ALDOLASE_KDPG_KHG_2"/>
    <property type="match status" value="1"/>
</dbReference>
<dbReference type="SUPFAM" id="SSF51569">
    <property type="entry name" value="Aldolase"/>
    <property type="match status" value="1"/>
</dbReference>
<dbReference type="NCBIfam" id="TIGR01182">
    <property type="entry name" value="eda"/>
    <property type="match status" value="1"/>
</dbReference>
<keyword evidence="10" id="KW-1185">Reference proteome</keyword>
<evidence type="ECO:0000256" key="3">
    <source>
        <dbReference type="ARBA" id="ARBA00006906"/>
    </source>
</evidence>
<sequence>MSLPDPSFLLARAPVVPVVTVPSVAAGVKLARALAEGGLPLIEVTLRTPAALEAIAAIAAEVPDAIVGAGTVTRPDLIQKCIDAGARFLVSPGCPPALAEALAEAPVPVMPGCATATEAMALHAMGFPVLKLFPAEAVGGVNLLKSLAGPLPDLRFCPTGGISPANVGSYLAQPNVLAVGGSWVAPNESVTMGDWEQIVALAKAAAKLHRAAFPL</sequence>
<dbReference type="STRING" id="177413.SAMN05660859_3278"/>
<dbReference type="Gene3D" id="3.20.20.70">
    <property type="entry name" value="Aldolase class I"/>
    <property type="match status" value="1"/>
</dbReference>
<comment type="similarity">
    <text evidence="3">Belongs to the KHG/KDPG aldolase family.</text>
</comment>
<comment type="catalytic activity">
    <reaction evidence="1">
        <text>2-dehydro-3-deoxy-6-phospho-D-gluconate = D-glyceraldehyde 3-phosphate + pyruvate</text>
        <dbReference type="Rhea" id="RHEA:17089"/>
        <dbReference type="ChEBI" id="CHEBI:15361"/>
        <dbReference type="ChEBI" id="CHEBI:57569"/>
        <dbReference type="ChEBI" id="CHEBI:59776"/>
        <dbReference type="EC" id="4.1.2.14"/>
    </reaction>
</comment>
<reference evidence="10" key="1">
    <citation type="submission" date="2016-10" db="EMBL/GenBank/DDBJ databases">
        <authorList>
            <person name="Varghese N."/>
            <person name="Submissions S."/>
        </authorList>
    </citation>
    <scope>NUCLEOTIDE SEQUENCE [LARGE SCALE GENOMIC DNA]</scope>
    <source>
        <strain evidence="10">CGMCC 1.1761</strain>
    </source>
</reference>
<keyword evidence="7" id="KW-0704">Schiff base</keyword>
<dbReference type="InterPro" id="IPR031338">
    <property type="entry name" value="KDPG/KHG_AS_2"/>
</dbReference>
<dbReference type="AlphaFoldDB" id="A0A1G4TY32"/>
<evidence type="ECO:0000256" key="7">
    <source>
        <dbReference type="ARBA" id="ARBA00023270"/>
    </source>
</evidence>
<dbReference type="Proteomes" id="UP000198889">
    <property type="component" value="Unassembled WGS sequence"/>
</dbReference>
<comment type="pathway">
    <text evidence="2">Carbohydrate acid metabolism; 2-dehydro-3-deoxy-D-gluconate degradation; D-glyceraldehyde 3-phosphate and pyruvate from 2-dehydro-3-deoxy-D-gluconate: step 2/2.</text>
</comment>
<evidence type="ECO:0000313" key="10">
    <source>
        <dbReference type="Proteomes" id="UP000198889"/>
    </source>
</evidence>
<keyword evidence="8" id="KW-0119">Carbohydrate metabolism</keyword>
<gene>
    <name evidence="9" type="ORF">SAMN05660859_3278</name>
</gene>
<accession>A0A1G4TY32</accession>
<dbReference type="EC" id="4.1.2.14" evidence="5"/>
<evidence type="ECO:0000313" key="9">
    <source>
        <dbReference type="EMBL" id="SCW86270.1"/>
    </source>
</evidence>
<dbReference type="GO" id="GO:0008675">
    <property type="term" value="F:2-dehydro-3-deoxy-phosphogluconate aldolase activity"/>
    <property type="evidence" value="ECO:0007669"/>
    <property type="project" value="UniProtKB-EC"/>
</dbReference>
<dbReference type="Pfam" id="PF01081">
    <property type="entry name" value="Aldolase"/>
    <property type="match status" value="1"/>
</dbReference>
<evidence type="ECO:0000256" key="1">
    <source>
        <dbReference type="ARBA" id="ARBA00000654"/>
    </source>
</evidence>
<keyword evidence="6" id="KW-0456">Lyase</keyword>
<proteinExistence type="inferred from homology"/>
<dbReference type="RefSeq" id="WP_091441706.1">
    <property type="nucleotide sequence ID" value="NZ_FMTP01000005.1"/>
</dbReference>
<evidence type="ECO:0000256" key="5">
    <source>
        <dbReference type="ARBA" id="ARBA00013063"/>
    </source>
</evidence>
<dbReference type="PROSITE" id="PS00159">
    <property type="entry name" value="ALDOLASE_KDPG_KHG_1"/>
    <property type="match status" value="1"/>
</dbReference>
<evidence type="ECO:0000256" key="4">
    <source>
        <dbReference type="ARBA" id="ARBA00011233"/>
    </source>
</evidence>
<dbReference type="EMBL" id="FMTP01000005">
    <property type="protein sequence ID" value="SCW86270.1"/>
    <property type="molecule type" value="Genomic_DNA"/>
</dbReference>
<dbReference type="InterPro" id="IPR031337">
    <property type="entry name" value="KDPG/KHG_AS_1"/>
</dbReference>
<evidence type="ECO:0000256" key="2">
    <source>
        <dbReference type="ARBA" id="ARBA00004736"/>
    </source>
</evidence>
<protein>
    <recommendedName>
        <fullName evidence="5">2-dehydro-3-deoxy-phosphogluconate aldolase</fullName>
        <ecNumber evidence="5">4.1.2.14</ecNumber>
    </recommendedName>
</protein>
<dbReference type="PANTHER" id="PTHR30246:SF1">
    <property type="entry name" value="2-DEHYDRO-3-DEOXY-6-PHOSPHOGALACTONATE ALDOLASE-RELATED"/>
    <property type="match status" value="1"/>
</dbReference>
<dbReference type="InterPro" id="IPR000887">
    <property type="entry name" value="Aldlse_KDPG_KHG"/>
</dbReference>